<keyword evidence="2 8" id="KW-0645">Protease</keyword>
<keyword evidence="3" id="KW-0227">DNA damage</keyword>
<keyword evidence="5" id="KW-0190">Covalent protein-DNA linkage</keyword>
<keyword evidence="4 8" id="KW-0378">Hydrolase</keyword>
<proteinExistence type="inferred from homology"/>
<evidence type="ECO:0000256" key="1">
    <source>
        <dbReference type="ARBA" id="ARBA00008136"/>
    </source>
</evidence>
<keyword evidence="7" id="KW-0456">Lyase</keyword>
<keyword evidence="10" id="KW-1185">Reference proteome</keyword>
<evidence type="ECO:0000313" key="10">
    <source>
        <dbReference type="Proteomes" id="UP001433638"/>
    </source>
</evidence>
<keyword evidence="6" id="KW-0238">DNA-binding</keyword>
<organism evidence="9 10">
    <name type="scientific">Vogesella oryzagri</name>
    <dbReference type="NCBI Taxonomy" id="3160864"/>
    <lineage>
        <taxon>Bacteria</taxon>
        <taxon>Pseudomonadati</taxon>
        <taxon>Pseudomonadota</taxon>
        <taxon>Betaproteobacteria</taxon>
        <taxon>Neisseriales</taxon>
        <taxon>Chromobacteriaceae</taxon>
        <taxon>Vogesella</taxon>
    </lineage>
</organism>
<evidence type="ECO:0000256" key="3">
    <source>
        <dbReference type="ARBA" id="ARBA00022763"/>
    </source>
</evidence>
<dbReference type="EC" id="3.4.-.-" evidence="8"/>
<dbReference type="InterPro" id="IPR036590">
    <property type="entry name" value="SRAP-like"/>
</dbReference>
<protein>
    <recommendedName>
        <fullName evidence="8">Abasic site processing protein</fullName>
        <ecNumber evidence="8">3.4.-.-</ecNumber>
    </recommendedName>
</protein>
<evidence type="ECO:0000256" key="7">
    <source>
        <dbReference type="ARBA" id="ARBA00023239"/>
    </source>
</evidence>
<comment type="caution">
    <text evidence="9">The sequence shown here is derived from an EMBL/GenBank/DDBJ whole genome shotgun (WGS) entry which is preliminary data.</text>
</comment>
<dbReference type="SUPFAM" id="SSF143081">
    <property type="entry name" value="BB1717-like"/>
    <property type="match status" value="1"/>
</dbReference>
<dbReference type="RefSeq" id="WP_349586157.1">
    <property type="nucleotide sequence ID" value="NZ_JBEFLD010000004.1"/>
</dbReference>
<dbReference type="Proteomes" id="UP001433638">
    <property type="component" value="Unassembled WGS sequence"/>
</dbReference>
<evidence type="ECO:0000256" key="6">
    <source>
        <dbReference type="ARBA" id="ARBA00023125"/>
    </source>
</evidence>
<comment type="similarity">
    <text evidence="1 8">Belongs to the SOS response-associated peptidase family.</text>
</comment>
<dbReference type="PANTHER" id="PTHR13604:SF0">
    <property type="entry name" value="ABASIC SITE PROCESSING PROTEIN HMCES"/>
    <property type="match status" value="1"/>
</dbReference>
<name>A0ABV1M4Q9_9NEIS</name>
<dbReference type="EMBL" id="JBEFLD010000004">
    <property type="protein sequence ID" value="MEQ6290555.1"/>
    <property type="molecule type" value="Genomic_DNA"/>
</dbReference>
<evidence type="ECO:0000256" key="4">
    <source>
        <dbReference type="ARBA" id="ARBA00022801"/>
    </source>
</evidence>
<dbReference type="PANTHER" id="PTHR13604">
    <property type="entry name" value="DC12-RELATED"/>
    <property type="match status" value="1"/>
</dbReference>
<evidence type="ECO:0000256" key="8">
    <source>
        <dbReference type="RuleBase" id="RU364100"/>
    </source>
</evidence>
<dbReference type="Gene3D" id="3.90.1680.10">
    <property type="entry name" value="SOS response associated peptidase-like"/>
    <property type="match status" value="1"/>
</dbReference>
<evidence type="ECO:0000256" key="2">
    <source>
        <dbReference type="ARBA" id="ARBA00022670"/>
    </source>
</evidence>
<gene>
    <name evidence="9" type="ORF">ABNW52_08000</name>
</gene>
<reference evidence="9" key="1">
    <citation type="submission" date="2024-06" db="EMBL/GenBank/DDBJ databases">
        <title>Genome sequence of Vogesella sp. MAHUQ-64.</title>
        <authorList>
            <person name="Huq M.A."/>
        </authorList>
    </citation>
    <scope>NUCLEOTIDE SEQUENCE</scope>
    <source>
        <strain evidence="9">MAHUQ-64</strain>
    </source>
</reference>
<dbReference type="InterPro" id="IPR003738">
    <property type="entry name" value="SRAP"/>
</dbReference>
<sequence length="235" mass="26840">MASSKCCFDYVRFQKQHQAANQSYTDGMCVNFTPPTRQQLRDHFGVEPPEFDWKPDTWQDYLAPVIIDTGTGPFAFLASYGFIPKRHQPAGKHYTTMNARAETVGQLRSYRAAWQHSQLCLVPMQAFVEPSYETGKNVWTRIGMASGEPFAVAGMWRSWREDDGSDSYSFTQLTINADDHPLMKRMHKPGDEKRSLVIIPPEHYGDWLRCKSPNLAAKILIRNFVELKICSTSPV</sequence>
<evidence type="ECO:0000313" key="9">
    <source>
        <dbReference type="EMBL" id="MEQ6290555.1"/>
    </source>
</evidence>
<evidence type="ECO:0000256" key="5">
    <source>
        <dbReference type="ARBA" id="ARBA00023124"/>
    </source>
</evidence>
<accession>A0ABV1M4Q9</accession>
<dbReference type="Pfam" id="PF02586">
    <property type="entry name" value="SRAP"/>
    <property type="match status" value="1"/>
</dbReference>